<keyword evidence="5" id="KW-0808">Transferase</keyword>
<comment type="caution">
    <text evidence="5">The sequence shown here is derived from an EMBL/GenBank/DDBJ whole genome shotgun (WGS) entry which is preliminary data.</text>
</comment>
<evidence type="ECO:0000259" key="2">
    <source>
        <dbReference type="Pfam" id="PF12500"/>
    </source>
</evidence>
<keyword evidence="6" id="KW-1185">Reference proteome</keyword>
<dbReference type="InterPro" id="IPR028157">
    <property type="entry name" value="PELOTA_dom"/>
</dbReference>
<feature type="domain" description="PELOTA RNA-binding" evidence="3">
    <location>
        <begin position="722"/>
        <end position="801"/>
    </location>
</feature>
<dbReference type="Pfam" id="PF11202">
    <property type="entry name" value="StiP"/>
    <property type="match status" value="1"/>
</dbReference>
<keyword evidence="5" id="KW-0328">Glycosyltransferase</keyword>
<evidence type="ECO:0000259" key="3">
    <source>
        <dbReference type="Pfam" id="PF15608"/>
    </source>
</evidence>
<feature type="domain" description="Orotate phosphoribosyltransferase-like" evidence="4">
    <location>
        <begin position="35"/>
        <end position="221"/>
    </location>
</feature>
<reference evidence="6" key="1">
    <citation type="journal article" date="2019" name="Int. J. Syst. Evol. Microbiol.">
        <title>The Global Catalogue of Microorganisms (GCM) 10K type strain sequencing project: providing services to taxonomists for standard genome sequencing and annotation.</title>
        <authorList>
            <consortium name="The Broad Institute Genomics Platform"/>
            <consortium name="The Broad Institute Genome Sequencing Center for Infectious Disease"/>
            <person name="Wu L."/>
            <person name="Ma J."/>
        </authorList>
    </citation>
    <scope>NUCLEOTIDE SEQUENCE [LARGE SCALE GENOMIC DNA]</scope>
    <source>
        <strain evidence="6">DFY28</strain>
    </source>
</reference>
<dbReference type="InterPro" id="IPR011215">
    <property type="entry name" value="StiP_N"/>
</dbReference>
<evidence type="ECO:0000313" key="6">
    <source>
        <dbReference type="Proteomes" id="UP001596098"/>
    </source>
</evidence>
<proteinExistence type="predicted"/>
<evidence type="ECO:0000313" key="5">
    <source>
        <dbReference type="EMBL" id="MFC6154733.1"/>
    </source>
</evidence>
<dbReference type="InterPro" id="IPR041688">
    <property type="entry name" value="PRTase_2"/>
</dbReference>
<dbReference type="Gene3D" id="3.40.50.2020">
    <property type="match status" value="1"/>
</dbReference>
<dbReference type="InterPro" id="IPR022537">
    <property type="entry name" value="TRSP_dom"/>
</dbReference>
<dbReference type="GO" id="GO:0016757">
    <property type="term" value="F:glycosyltransferase activity"/>
    <property type="evidence" value="ECO:0007669"/>
    <property type="project" value="UniProtKB-KW"/>
</dbReference>
<dbReference type="Pfam" id="PF15608">
    <property type="entry name" value="PELOTA_1"/>
    <property type="match status" value="1"/>
</dbReference>
<dbReference type="EMBL" id="JBHSQI010000009">
    <property type="protein sequence ID" value="MFC6154733.1"/>
    <property type="molecule type" value="Genomic_DNA"/>
</dbReference>
<feature type="domain" description="TRSP" evidence="2">
    <location>
        <begin position="271"/>
        <end position="416"/>
    </location>
</feature>
<dbReference type="CDD" id="cd06223">
    <property type="entry name" value="PRTases_typeI"/>
    <property type="match status" value="1"/>
</dbReference>
<sequence>MSSAALSPIARWVADRLDITVTEAEPVDGHRFTDLFGFALRRNPKRAHLLVSTVLGKHLPAAPEAVLGSGHTLGERVRDLLGEATSGAVVLGFAETATSLGHCVADSLDATYLHTTRRDVPVPSSVGAFEEGHSHATTHLVLPEDPSLLHGTGPLVLVDDELSTGSTAINFITQLHAYRPRETYVIASLVDVRTAADRARLASFAASLGARVEVVALAAGEVEVADGVLERGQELVAEHAGAAGIPITTPAVPAEGRVVRITAPWPGGVPDGGRHGFTPQHRARLDAALGDVVAPVVSALTEAGVGAGAPVHVLGHEELMYVPLRVADTLAVTTGVHATFSSTTRSPVLPVDDDGYAIRNALVFPSHDDPSDGAGVRFAYNLLGAGASQRFDAVVLVVDDVADTDALHAEGGLVAQLRQVTPVVVVLTVPSWRPGPEPLRGPTFGSYAPDDVAWLLTDLSHAALEAPTEEREEAVQRGGAHYSESLPVEYQPSAQYREAYAKALDLGAARVAAAVGTLAELVLRERAGRVPVLVSLARAGTPVGILLRRWYGRFHDVAPAHHAVSIVRGRGIDVEALRWIAHHHDPADVVFVDGWTGKGAIARELTAALEVANAELGTAFGADLAVLADPGHCTRLFGTRDDFLIPSACLNSTVSGLVSRTVLNRDLIGPGQFHGAKFYADLAAQDVSEEFLTTVESWFDDVRDQAVAQAAALHATDRTPTWAGWAAVEEIAQEWSIGSVNLVKPGVGETTRVLLRRVPWKVLVSPTAGDDLAHVRALAAERGVEVLPVEGLPYACVGLIHPLHTPGATGADGRAVQPS</sequence>
<accession>A0ABW1QZV1</accession>
<dbReference type="Pfam" id="PF15609">
    <property type="entry name" value="PRTase_2"/>
    <property type="match status" value="1"/>
</dbReference>
<organism evidence="5 6">
    <name type="scientific">Nocardioides yefusunii</name>
    <dbReference type="NCBI Taxonomy" id="2500546"/>
    <lineage>
        <taxon>Bacteria</taxon>
        <taxon>Bacillati</taxon>
        <taxon>Actinomycetota</taxon>
        <taxon>Actinomycetes</taxon>
        <taxon>Propionibacteriales</taxon>
        <taxon>Nocardioidaceae</taxon>
        <taxon>Nocardioides</taxon>
    </lineage>
</organism>
<name>A0ABW1QZV1_9ACTN</name>
<dbReference type="InterPro" id="IPR029057">
    <property type="entry name" value="PRTase-like"/>
</dbReference>
<dbReference type="SUPFAM" id="SSF53271">
    <property type="entry name" value="PRTase-like"/>
    <property type="match status" value="1"/>
</dbReference>
<dbReference type="InterPro" id="IPR000836">
    <property type="entry name" value="PRTase_dom"/>
</dbReference>
<evidence type="ECO:0000259" key="1">
    <source>
        <dbReference type="Pfam" id="PF11202"/>
    </source>
</evidence>
<dbReference type="Pfam" id="PF12500">
    <property type="entry name" value="TRSP"/>
    <property type="match status" value="1"/>
</dbReference>
<dbReference type="Proteomes" id="UP001596098">
    <property type="component" value="Unassembled WGS sequence"/>
</dbReference>
<gene>
    <name evidence="5" type="ORF">ACFPWU_13775</name>
</gene>
<dbReference type="RefSeq" id="WP_206611356.1">
    <property type="nucleotide sequence ID" value="NZ_CP034929.1"/>
</dbReference>
<protein>
    <submittedName>
        <fullName evidence="5">Phosphoribosyltransferase</fullName>
    </submittedName>
</protein>
<feature type="domain" description="Cysteine protease StiP N-terminal" evidence="1">
    <location>
        <begin position="445"/>
        <end position="695"/>
    </location>
</feature>
<evidence type="ECO:0000259" key="4">
    <source>
        <dbReference type="Pfam" id="PF15609"/>
    </source>
</evidence>